<keyword evidence="1" id="KW-1185">Reference proteome</keyword>
<dbReference type="RefSeq" id="XP_074231501.1">
    <property type="nucleotide sequence ID" value="XM_074375400.1"/>
</dbReference>
<accession>A0AC58RAE0</accession>
<sequence length="3471" mass="379053">MSPSGRRMGEGRQQPGALAGKRLLLPGRRGAPCRRPGGGSAGAQRFLLGLYVHAWLWAASGSSAQVFNLSLSVDEGLPPNTLVGDIRAGLPAAQQQQEGGGFFLSEDSDDSPLLDDFHVHPDTGIIRTARRLDRERRDHYTFVAATLLGAVVQVEIRVNDVNDHSPRFPRDSLQLDISELSPPGTAFRLPGAEDPDAGLFSTQGYTLVQPSELSEDPAGPFFQLRYGTPGSPLSPPASSPLEPLDLVLLRRLDREAAAAHELQIEAWDGGRPRRTGHLRVELRVLDENDNPPVFEQSEYRAAVREDARPGAEICRVRATDRDLGPNGHVRYSIRSRQAPGGAGGSGGPLGDAAYFAVDELSGVVRLQRPLDREAQAWHQLVVEARDGGAEPEVATVRVSIAVLDVNDNRPAIHLLFLTEGGAARVSEGARAGDYVARVSVSDADGDPEKEEEAAGELGVGLEGGSISLVLEGGEGAFALRSGGSSGVFFLCVEGPLDRESRDLYDLRLVATDAGSPPLSTEQTLLLRVADLNDQPPLFSQEHYRASVSEAAVPGTAVLWVSASDADEPGTDHARLRYTLVPLQARCSPEALRPTAECGPSFTIDPESGVISTTRSLDREIQEAVELKVVAQDLGEPPLSATCLVSIAVDDVNDNEPVFLRQVYNTTLPEHAPVGHCFLQVKASDADAGLYGFVEYSLYAGFQSYEAPQAFQIDPLDGRICVSQDIDRERDPATYDLLVKAKDGGGLGAQAFVRVELEDVNDNEPIFNPSTYVTSISGQTQPGSEIISILATDRDSGVYGTVAYELVLGDLSSFFAIDSTTGVEIIQSKKVKKLFQEGETAIRMEKARSILEVRNSPLCREQKALYRECLIVSGTMCSLINLERVQEKGTARIIYLTSTVSHLESSTLLLLVCARDGGGLTSVTNAEVTIHILQTTLAPAQFERPKYTFSVYEDAPEDSPVGTVKAKESLNSSEPIFYRISSGDLDGKFSIHPWLGTIRTRKPLDHETQPVVVLTVQAQLGNSPACSSTEVNITVVDVNDNHPVFPKASDEVTISWTTPPGTALYRARAEDKDSGPSGLVRYAVASQTPSIFSVDSGLGVVYLNQSLGAGGPRKCTLTLVAQDLGLPPRASLLVLTVIIEKQEPSPSLTFEHLVYQVEVSEALSLMTPVLRIQARPLGPRRARSRPRYALQPSAHSAAFGVRPDTGWVYLRQHLDHESTQTHSFRVFAWIPEDRVSQNVSTSVIVHVLDENDNSPTFLHDVLFLKVEESPVPQGVIGKITASDRDAGKNGQLTYFLLSDGKFFKMNPNTALRLILLSGDWFGCGSECHHASTSVSLSPPALCSSGELISWVALDHEQQVHHQATVLVTDHGSPPRNATTVVYVSVTDINDNRPYFPQCLPGKELHIKVLEGQPVNMLVTTVFAKDLDEGSNAEVMYSVSSEDSSDHFKIDANSGEIRTATILSHEYRPSYRITVVASDQGVPSLQGQAVINIQVVALTKGGALISQNIRHLVLPENLKPAKVMSLIKSPDHLQHHHNGKLHFSIAADDKDGHFDINSSTGDLFLSKELDYETTSHYLFRVITKDRSKNPPVNSTVFLSVDVEDQNDHSPSFQEEFIVISVEENAPVGTLVHVFNAKDGDGSFLNSRIQYFIEAHHPGANPFLIHPSFGTLVTASPLDRESVPAVVLMVTASDQAANVTERRLRSLTAKVVILDVNDHSPTFISFPIALVREDAPVGSLVHRITAQDPDEGRNGSVTFSILSGNENMAFVLDGASGLLTTTCPLDYELNTQHILTLLAVDDGVPTLSSSQTLTITVLDVNDEAPVFKQHLYEASVKENQNAGEFVTRVEAVDRDSGINSKLQFELMPGASSGLFKINPDTGEVVTATTLDREVQEVLTLRVLVRDGGVPMLSGTTTILCTVEDENDHAPEIIVPTRDIEVLENREPGLVYTVLASDMDAGSNGAVRYHIIEGNTDECFAVNETSGELSTTRALDREQVSDFALVILCSDLGDPPRSAVMQLQVRVLDDNDHSPAFPKLHYWSSVREDAQVGTVVLVLSAVDKDEGLNGQTEYSLVDAAPGAFTIDPMTGILRTGHTLDREARSEHTFRAVARDCGIQGSRSTTAIIQVHVTDVNDNDPVWEQNPFDIFLSRQSPTNRTTAILRASDPDLGPNGTVIFSFAEPQSIFSISEYTGEIQLQKNPSSEYFPFWLQLKVMDQGVPARTTTGLLVVHMEGEDIKISFSQRLYKAIVTENCEAGTSIVTIKAFVPDSIRDTIKYSVFSGNEDGIFALCSNSGELTVKEPTFLDFEVRREVQLIVVAQSGRHRAYSKVAVFIQDVNDNSPRFEQSVYQVSVSEGQFHHDPIIQVFATDLDSGSNGLVEYCILSGNQGQAFQMDTLSGVLTANAILDYEGTHTYRLIVQATDKGRPRLSGTSVIEIQVTDTNDNAPEFLPSEAVEIAENSLPGVIVTRISVHDVDSNPAFIFSFVKESNPGTKFAVDRNTGVVVLVKTLDFEEATEYELQVQISDLVHHTEGTLIVHVLDINDNAPVFSQDSYQVTVPESVPVGYPVLTVAATDVESNENISYRILPSSKTFSVDPTNGTIFTINPVLLLDRKSTIRFLVEASDGGIPDLRAVTLVEIEIQDRNDFAPEFARDYYNLSLSEDTAVGGTLVTFSTIDHDWTRENMHVEYSIISGNSQNSFHVETSFIHSEGSYKPVGYLVLHHSLDREAAASHKLVILASDHGCPPLSSSATVSIEVLDVDDNPPTFSSLEYHAHVKESTPPGSPITVVSANDRDVASHAEITYHLLSGNEKGHFRLEEKTGVLYLIKLLDYEETVKFTLTVQASNKEKKHFSFAIVFISVLDDNDHAPQFMFPSLNCVIPENRPVFSTICSVNALDFDTGPYGELTYSIVSPCSVPPEVPHDRDLFLIDPLTGDIHAKQDLDYENDQKYCLTVQAKDKGDSTASIMVWVDIEGIDEFEPIFTQDQYFFNLPEKNNVRQLIGRVEASDGDAGIDGVILYSLETPSPFFSINKTTGNIYLSRALPLIKSQVSKEDTIEMKIIARSPKPDSKFASCTVFVNVSFSLEGKHSAGSAISFSISLIVSFLAFLLLIFILLVLILRHKPKDAVNNYEEKKTSSSLDIHLRPAGEATVLQPFQDTNEYGNEVVPVDSMPEWLSLIRIMEKDIADLYRHSNSSGHCSVEGETAEDKEIQRINDHPYRKDSDSALSDRESRVPDSGIPRDSDQLSCLSGETDVVVTTEIADANHPFEEGDQGEGCGATYVQNNVLLPPLKKREGKEGILADIRKEVTFISGDQEVGCAAPSAQRNSDHDVKSSYHWDCLLSWEPKFQPLASVFNDIAKLKDEHLHMPDIPKEKSFVFPPPLITAVAQPGIKAVPPRMPTITLGQVLQKYPHSPIHYHHNSLPEAMTPSFSPSLSLLTAQTPVMTPLLSDGGLLGTQLRGTRHELKAADEVQI</sequence>
<protein>
    <submittedName>
        <fullName evidence="2">Protocadherin-23</fullName>
    </submittedName>
</protein>
<proteinExistence type="predicted"/>
<organism evidence="1 2">
    <name type="scientific">Camelus bactrianus</name>
    <name type="common">Bactrian camel</name>
    <dbReference type="NCBI Taxonomy" id="9837"/>
    <lineage>
        <taxon>Eukaryota</taxon>
        <taxon>Metazoa</taxon>
        <taxon>Chordata</taxon>
        <taxon>Craniata</taxon>
        <taxon>Vertebrata</taxon>
        <taxon>Euteleostomi</taxon>
        <taxon>Mammalia</taxon>
        <taxon>Eutheria</taxon>
        <taxon>Laurasiatheria</taxon>
        <taxon>Artiodactyla</taxon>
        <taxon>Tylopoda</taxon>
        <taxon>Camelidae</taxon>
        <taxon>Camelus</taxon>
    </lineage>
</organism>
<evidence type="ECO:0000313" key="1">
    <source>
        <dbReference type="Proteomes" id="UP001732780"/>
    </source>
</evidence>
<dbReference type="Proteomes" id="UP001732780">
    <property type="component" value="Chromosome 2"/>
</dbReference>
<reference evidence="2" key="1">
    <citation type="submission" date="2025-08" db="UniProtKB">
        <authorList>
            <consortium name="RefSeq"/>
        </authorList>
    </citation>
    <scope>IDENTIFICATION</scope>
    <source>
        <tissue evidence="2">Blood</tissue>
    </source>
</reference>
<gene>
    <name evidence="2" type="primary">DCHS2</name>
</gene>
<name>A0AC58RAE0_CAMBA</name>
<evidence type="ECO:0000313" key="2">
    <source>
        <dbReference type="RefSeq" id="XP_074231501.1"/>
    </source>
</evidence>